<name>A0A427B955_ENSVE</name>
<proteinExistence type="predicted"/>
<evidence type="ECO:0000313" key="1">
    <source>
        <dbReference type="EMBL" id="RRT85022.1"/>
    </source>
</evidence>
<organism evidence="1 2">
    <name type="scientific">Ensete ventricosum</name>
    <name type="common">Abyssinian banana</name>
    <name type="synonym">Musa ensete</name>
    <dbReference type="NCBI Taxonomy" id="4639"/>
    <lineage>
        <taxon>Eukaryota</taxon>
        <taxon>Viridiplantae</taxon>
        <taxon>Streptophyta</taxon>
        <taxon>Embryophyta</taxon>
        <taxon>Tracheophyta</taxon>
        <taxon>Spermatophyta</taxon>
        <taxon>Magnoliopsida</taxon>
        <taxon>Liliopsida</taxon>
        <taxon>Zingiberales</taxon>
        <taxon>Musaceae</taxon>
        <taxon>Ensete</taxon>
    </lineage>
</organism>
<accession>A0A427B955</accession>
<gene>
    <name evidence="1" type="ORF">B296_00005209</name>
</gene>
<dbReference type="PANTHER" id="PTHR21563">
    <property type="entry name" value="ZINC FINGER C3H1 DOMAIN-CONTAINING PROTEIN"/>
    <property type="match status" value="1"/>
</dbReference>
<dbReference type="PANTHER" id="PTHR21563:SF3">
    <property type="entry name" value="ZINC FINGER C3H1 DOMAIN-CONTAINING PROTEIN"/>
    <property type="match status" value="1"/>
</dbReference>
<dbReference type="InterPro" id="IPR039278">
    <property type="entry name" value="Red1"/>
</dbReference>
<evidence type="ECO:0000313" key="2">
    <source>
        <dbReference type="Proteomes" id="UP000287651"/>
    </source>
</evidence>
<dbReference type="GO" id="GO:0000178">
    <property type="term" value="C:exosome (RNase complex)"/>
    <property type="evidence" value="ECO:0007669"/>
    <property type="project" value="TreeGrafter"/>
</dbReference>
<dbReference type="AlphaFoldDB" id="A0A427B955"/>
<dbReference type="GO" id="GO:0005634">
    <property type="term" value="C:nucleus"/>
    <property type="evidence" value="ECO:0007669"/>
    <property type="project" value="TreeGrafter"/>
</dbReference>
<reference evidence="1 2" key="1">
    <citation type="journal article" date="2014" name="Agronomy (Basel)">
        <title>A Draft Genome Sequence for Ensete ventricosum, the Drought-Tolerant Tree Against Hunger.</title>
        <authorList>
            <person name="Harrison J."/>
            <person name="Moore K.A."/>
            <person name="Paszkiewicz K."/>
            <person name="Jones T."/>
            <person name="Grant M."/>
            <person name="Ambacheew D."/>
            <person name="Muzemil S."/>
            <person name="Studholme D.J."/>
        </authorList>
    </citation>
    <scope>NUCLEOTIDE SEQUENCE [LARGE SCALE GENOMIC DNA]</scope>
</reference>
<evidence type="ECO:0008006" key="3">
    <source>
        <dbReference type="Google" id="ProtNLM"/>
    </source>
</evidence>
<dbReference type="Proteomes" id="UP000287651">
    <property type="component" value="Unassembled WGS sequence"/>
</dbReference>
<dbReference type="EMBL" id="AMZH03000191">
    <property type="protein sequence ID" value="RRT85022.1"/>
    <property type="molecule type" value="Genomic_DNA"/>
</dbReference>
<comment type="caution">
    <text evidence="1">The sequence shown here is derived from an EMBL/GenBank/DDBJ whole genome shotgun (WGS) entry which is preliminary data.</text>
</comment>
<protein>
    <recommendedName>
        <fullName evidence="3">Suppressor of forked domain-containing protein</fullName>
    </recommendedName>
</protein>
<sequence>MKFALQRVALDVDENHQKRDRTALRSLHLLAVSHVRFVTALNGFHRSAELLVKYMELYPTCIELVLLSVRLQENDFCLLNSVLEACYGPTFLPEKIDPKDLVDLVESLMEFTPANYQLALSVYKFIARNYSDSGVASDGIVLCGCCLLVNSIFQSAPVAPESVWLEAAALLRNSEVQGIAERFYQQALSVYPFSVKLWKSYLDLSKMTENEDVVTEAARERGLELNTTPH</sequence>